<comment type="caution">
    <text evidence="1">The sequence shown here is derived from an EMBL/GenBank/DDBJ whole genome shotgun (WGS) entry which is preliminary data.</text>
</comment>
<accession>A0A4Y2ANH4</accession>
<name>A0A4Y2ANH4_ARAVE</name>
<reference evidence="1 2" key="1">
    <citation type="journal article" date="2019" name="Sci. Rep.">
        <title>Orb-weaving spider Araneus ventricosus genome elucidates the spidroin gene catalogue.</title>
        <authorList>
            <person name="Kono N."/>
            <person name="Nakamura H."/>
            <person name="Ohtoshi R."/>
            <person name="Moran D.A.P."/>
            <person name="Shinohara A."/>
            <person name="Yoshida Y."/>
            <person name="Fujiwara M."/>
            <person name="Mori M."/>
            <person name="Tomita M."/>
            <person name="Arakawa K."/>
        </authorList>
    </citation>
    <scope>NUCLEOTIDE SEQUENCE [LARGE SCALE GENOMIC DNA]</scope>
</reference>
<evidence type="ECO:0000313" key="2">
    <source>
        <dbReference type="Proteomes" id="UP000499080"/>
    </source>
</evidence>
<keyword evidence="2" id="KW-1185">Reference proteome</keyword>
<dbReference type="Proteomes" id="UP000499080">
    <property type="component" value="Unassembled WGS sequence"/>
</dbReference>
<evidence type="ECO:0000313" key="1">
    <source>
        <dbReference type="EMBL" id="GBL81280.1"/>
    </source>
</evidence>
<sequence length="46" mass="5171">MKQKYACNDLKADVLMYVDAVSKMASVQENGADQPNSIMEMFVDLK</sequence>
<organism evidence="1 2">
    <name type="scientific">Araneus ventricosus</name>
    <name type="common">Orbweaver spider</name>
    <name type="synonym">Epeira ventricosa</name>
    <dbReference type="NCBI Taxonomy" id="182803"/>
    <lineage>
        <taxon>Eukaryota</taxon>
        <taxon>Metazoa</taxon>
        <taxon>Ecdysozoa</taxon>
        <taxon>Arthropoda</taxon>
        <taxon>Chelicerata</taxon>
        <taxon>Arachnida</taxon>
        <taxon>Araneae</taxon>
        <taxon>Araneomorphae</taxon>
        <taxon>Entelegynae</taxon>
        <taxon>Araneoidea</taxon>
        <taxon>Araneidae</taxon>
        <taxon>Araneus</taxon>
    </lineage>
</organism>
<protein>
    <submittedName>
        <fullName evidence="1">Uncharacterized protein</fullName>
    </submittedName>
</protein>
<dbReference type="AlphaFoldDB" id="A0A4Y2ANH4"/>
<proteinExistence type="predicted"/>
<gene>
    <name evidence="1" type="ORF">AVEN_235955_1</name>
</gene>
<dbReference type="EMBL" id="BGPR01232678">
    <property type="protein sequence ID" value="GBL81280.1"/>
    <property type="molecule type" value="Genomic_DNA"/>
</dbReference>
<feature type="non-terminal residue" evidence="1">
    <location>
        <position position="46"/>
    </location>
</feature>